<dbReference type="AlphaFoldDB" id="A0A2L2TZ52"/>
<feature type="transmembrane region" description="Helical" evidence="1">
    <location>
        <begin position="491"/>
        <end position="513"/>
    </location>
</feature>
<accession>A0A2L2TZ52</accession>
<feature type="transmembrane region" description="Helical" evidence="1">
    <location>
        <begin position="86"/>
        <end position="107"/>
    </location>
</feature>
<keyword evidence="3" id="KW-1185">Reference proteome</keyword>
<evidence type="ECO:0000256" key="1">
    <source>
        <dbReference type="SAM" id="Phobius"/>
    </source>
</evidence>
<dbReference type="RefSeq" id="XP_025594100.1">
    <property type="nucleotide sequence ID" value="XM_025725508.1"/>
</dbReference>
<feature type="transmembrane region" description="Helical" evidence="1">
    <location>
        <begin position="45"/>
        <end position="66"/>
    </location>
</feature>
<keyword evidence="1" id="KW-0812">Transmembrane</keyword>
<reference evidence="3" key="1">
    <citation type="submission" date="2014-10" db="EMBL/GenBank/DDBJ databases">
        <authorList>
            <person name="King R."/>
        </authorList>
    </citation>
    <scope>NUCLEOTIDE SEQUENCE [LARGE SCALE GENOMIC DNA]</scope>
    <source>
        <strain evidence="3">A3/5</strain>
    </source>
</reference>
<keyword evidence="1" id="KW-1133">Transmembrane helix</keyword>
<name>A0A2L2TZ52_9HYPO</name>
<feature type="transmembrane region" description="Helical" evidence="1">
    <location>
        <begin position="153"/>
        <end position="173"/>
    </location>
</feature>
<organism evidence="2 3">
    <name type="scientific">Fusarium venenatum</name>
    <dbReference type="NCBI Taxonomy" id="56646"/>
    <lineage>
        <taxon>Eukaryota</taxon>
        <taxon>Fungi</taxon>
        <taxon>Dikarya</taxon>
        <taxon>Ascomycota</taxon>
        <taxon>Pezizomycotina</taxon>
        <taxon>Sordariomycetes</taxon>
        <taxon>Hypocreomycetidae</taxon>
        <taxon>Hypocreales</taxon>
        <taxon>Nectriaceae</taxon>
        <taxon>Fusarium</taxon>
    </lineage>
</organism>
<dbReference type="PANTHER" id="PTHR35041">
    <property type="entry name" value="MEDIATOR OF RNA POLYMERASE II TRANSCRIPTION SUBUNIT 1"/>
    <property type="match status" value="1"/>
</dbReference>
<dbReference type="PANTHER" id="PTHR35041:SF6">
    <property type="entry name" value="FORMYLMETHIONINE DEFORMYLASE-LIKE PROTEIN-RELATED"/>
    <property type="match status" value="1"/>
</dbReference>
<evidence type="ECO:0000313" key="2">
    <source>
        <dbReference type="EMBL" id="CEI70386.1"/>
    </source>
</evidence>
<dbReference type="STRING" id="56646.A0A2L2TZ52"/>
<evidence type="ECO:0000313" key="3">
    <source>
        <dbReference type="Proteomes" id="UP000245910"/>
    </source>
</evidence>
<dbReference type="KEGG" id="fvn:FVRRES_10463"/>
<sequence length="576" mass="64378">MEASSRLLRRGPESLEDIELQQRPLACSNPHITTGLQRTKRSYKVFFLMLIFWSCGLAFVIGHHYFFIRLDQKTVKETLSQNHQSAAANFFALFVDVSLIAGLGVAYNQILWSLLREKAFSTQVIDKLVHLHGSPWELIHPSILRRMLHIKRLVVITLLCAGIPFALVFPPGAVTTDFQNQQRETLQNVRTMNISDYGNGTIQQFVEHSLFEVNGDLNYNQLWVRPKLKAIAAQVLASGEPVKFDSPCGSACVYNISLDGPGFQCEEPEEKPQRCGLIYEAVDMAGFLPKPMYAIGYNAFKIFWDPKPKPDDCDLKSRRSLVCTMKLATYTLQIEHSSDASRSIETKVHNYRDVWTNDAWIQAQFFSYFFDGSGPRTQPAHLDELHTNFTNSQAFAIRQVAIDALTGEVDLMLDAGALSFHGNGTKIIGSQYIGLDDKYNPQFNISAKNIENFLQDVVISTLSLGTSIHDGDIDALVGAEVYLFNAKPQFYWPYGLCLGVALVISAYGALCWWRNGSSAGSSFLQFATTTVSSKALNRLASQCPGGDEGVSKELKELELKFVNGSFVARNEMITRT</sequence>
<proteinExistence type="predicted"/>
<dbReference type="EMBL" id="LN649231">
    <property type="protein sequence ID" value="CEI70386.1"/>
    <property type="molecule type" value="Genomic_DNA"/>
</dbReference>
<dbReference type="Proteomes" id="UP000245910">
    <property type="component" value="Chromosome III"/>
</dbReference>
<keyword evidence="1" id="KW-0472">Membrane</keyword>
<protein>
    <submittedName>
        <fullName evidence="2">Uncharacterized protein</fullName>
    </submittedName>
</protein>
<dbReference type="GeneID" id="37262101"/>